<evidence type="ECO:0000256" key="5">
    <source>
        <dbReference type="SAM" id="Phobius"/>
    </source>
</evidence>
<dbReference type="PANTHER" id="PTHR22911:SF6">
    <property type="entry name" value="SOLUTE CARRIER FAMILY 35 MEMBER G1"/>
    <property type="match status" value="1"/>
</dbReference>
<dbReference type="RefSeq" id="XP_009524256.1">
    <property type="nucleotide sequence ID" value="XM_009525961.1"/>
</dbReference>
<dbReference type="AlphaFoldDB" id="G4Z3Y7"/>
<feature type="transmembrane region" description="Helical" evidence="5">
    <location>
        <begin position="36"/>
        <end position="57"/>
    </location>
</feature>
<accession>G4Z3Y7</accession>
<dbReference type="Proteomes" id="UP000002640">
    <property type="component" value="Unassembled WGS sequence"/>
</dbReference>
<feature type="transmembrane region" description="Helical" evidence="5">
    <location>
        <begin position="114"/>
        <end position="135"/>
    </location>
</feature>
<gene>
    <name evidence="7" type="ORF">PHYSODRAFT_488117</name>
</gene>
<evidence type="ECO:0000313" key="8">
    <source>
        <dbReference type="Proteomes" id="UP000002640"/>
    </source>
</evidence>
<feature type="transmembrane region" description="Helical" evidence="5">
    <location>
        <begin position="270"/>
        <end position="290"/>
    </location>
</feature>
<keyword evidence="4 5" id="KW-0472">Membrane</keyword>
<dbReference type="OMA" id="YITWRES"/>
<keyword evidence="3 5" id="KW-1133">Transmembrane helix</keyword>
<evidence type="ECO:0000256" key="1">
    <source>
        <dbReference type="ARBA" id="ARBA00004141"/>
    </source>
</evidence>
<feature type="domain" description="EamA" evidence="6">
    <location>
        <begin position="38"/>
        <end position="158"/>
    </location>
</feature>
<sequence length="299" mass="32904">MSVTDPKKENESAPLLPTTTSDPVAAKVEAEPSHHALLGIGCVAVASVCFSFMSTFIKYMTFTFSSMEATLWRSFGVLVLDVPEEYRKMLLYRCITGFSCMGFAFYAMSQMVLADASVLVLTSPVMTFFFGALFLHEKIDPVSLLCAIGAFGGLICVVRPGFIFGYDHPTAATDGSWIGGLNVFVIVHYFALASVILTLLWLALIQQSFYIPTTFLLWRTIIGTGIFTFGGQMFLTRGFQLEKAGVASAMRYLDVVFVFIWDSTILGEHINHWSIVGAVIILICAVVIAVRKIQTTMRS</sequence>
<evidence type="ECO:0000259" key="6">
    <source>
        <dbReference type="Pfam" id="PF00892"/>
    </source>
</evidence>
<name>G4Z3Y7_PHYSP</name>
<feature type="transmembrane region" description="Helical" evidence="5">
    <location>
        <begin position="90"/>
        <end position="108"/>
    </location>
</feature>
<dbReference type="EMBL" id="JH159153">
    <property type="protein sequence ID" value="EGZ21539.1"/>
    <property type="molecule type" value="Genomic_DNA"/>
</dbReference>
<proteinExistence type="predicted"/>
<organism evidence="7 8">
    <name type="scientific">Phytophthora sojae (strain P6497)</name>
    <name type="common">Soybean stem and root rot agent</name>
    <name type="synonym">Phytophthora megasperma f. sp. glycines</name>
    <dbReference type="NCBI Taxonomy" id="1094619"/>
    <lineage>
        <taxon>Eukaryota</taxon>
        <taxon>Sar</taxon>
        <taxon>Stramenopiles</taxon>
        <taxon>Oomycota</taxon>
        <taxon>Peronosporomycetes</taxon>
        <taxon>Peronosporales</taxon>
        <taxon>Peronosporaceae</taxon>
        <taxon>Phytophthora</taxon>
    </lineage>
</organism>
<comment type="subcellular location">
    <subcellularLocation>
        <location evidence="1">Membrane</location>
        <topology evidence="1">Multi-pass membrane protein</topology>
    </subcellularLocation>
</comment>
<evidence type="ECO:0000256" key="3">
    <source>
        <dbReference type="ARBA" id="ARBA00022989"/>
    </source>
</evidence>
<dbReference type="InterPro" id="IPR037185">
    <property type="entry name" value="EmrE-like"/>
</dbReference>
<feature type="transmembrane region" description="Helical" evidence="5">
    <location>
        <begin position="183"/>
        <end position="204"/>
    </location>
</feature>
<dbReference type="SUPFAM" id="SSF103481">
    <property type="entry name" value="Multidrug resistance efflux transporter EmrE"/>
    <property type="match status" value="2"/>
</dbReference>
<dbReference type="InParanoid" id="G4Z3Y7"/>
<feature type="transmembrane region" description="Helical" evidence="5">
    <location>
        <begin position="216"/>
        <end position="235"/>
    </location>
</feature>
<dbReference type="GeneID" id="20656241"/>
<dbReference type="GO" id="GO:0016020">
    <property type="term" value="C:membrane"/>
    <property type="evidence" value="ECO:0007669"/>
    <property type="project" value="UniProtKB-SubCell"/>
</dbReference>
<protein>
    <recommendedName>
        <fullName evidence="6">EamA domain-containing protein</fullName>
    </recommendedName>
</protein>
<keyword evidence="2 5" id="KW-0812">Transmembrane</keyword>
<keyword evidence="8" id="KW-1185">Reference proteome</keyword>
<feature type="transmembrane region" description="Helical" evidence="5">
    <location>
        <begin position="142"/>
        <end position="163"/>
    </location>
</feature>
<evidence type="ECO:0000313" key="7">
    <source>
        <dbReference type="EMBL" id="EGZ21539.1"/>
    </source>
</evidence>
<reference evidence="7 8" key="1">
    <citation type="journal article" date="2006" name="Science">
        <title>Phytophthora genome sequences uncover evolutionary origins and mechanisms of pathogenesis.</title>
        <authorList>
            <person name="Tyler B.M."/>
            <person name="Tripathy S."/>
            <person name="Zhang X."/>
            <person name="Dehal P."/>
            <person name="Jiang R.H."/>
            <person name="Aerts A."/>
            <person name="Arredondo F.D."/>
            <person name="Baxter L."/>
            <person name="Bensasson D."/>
            <person name="Beynon J.L."/>
            <person name="Chapman J."/>
            <person name="Damasceno C.M."/>
            <person name="Dorrance A.E."/>
            <person name="Dou D."/>
            <person name="Dickerman A.W."/>
            <person name="Dubchak I.L."/>
            <person name="Garbelotto M."/>
            <person name="Gijzen M."/>
            <person name="Gordon S.G."/>
            <person name="Govers F."/>
            <person name="Grunwald N.J."/>
            <person name="Huang W."/>
            <person name="Ivors K.L."/>
            <person name="Jones R.W."/>
            <person name="Kamoun S."/>
            <person name="Krampis K."/>
            <person name="Lamour K.H."/>
            <person name="Lee M.K."/>
            <person name="McDonald W.H."/>
            <person name="Medina M."/>
            <person name="Meijer H.J."/>
            <person name="Nordberg E.K."/>
            <person name="Maclean D.J."/>
            <person name="Ospina-Giraldo M.D."/>
            <person name="Morris P.F."/>
            <person name="Phuntumart V."/>
            <person name="Putnam N.H."/>
            <person name="Rash S."/>
            <person name="Rose J.K."/>
            <person name="Sakihama Y."/>
            <person name="Salamov A.A."/>
            <person name="Savidor A."/>
            <person name="Scheuring C.F."/>
            <person name="Smith B.M."/>
            <person name="Sobral B.W."/>
            <person name="Terry A."/>
            <person name="Torto-Alalibo T.A."/>
            <person name="Win J."/>
            <person name="Xu Z."/>
            <person name="Zhang H."/>
            <person name="Grigoriev I.V."/>
            <person name="Rokhsar D.S."/>
            <person name="Boore J.L."/>
        </authorList>
    </citation>
    <scope>NUCLEOTIDE SEQUENCE [LARGE SCALE GENOMIC DNA]</scope>
    <source>
        <strain evidence="7 8">P6497</strain>
    </source>
</reference>
<feature type="domain" description="EamA" evidence="6">
    <location>
        <begin position="183"/>
        <end position="288"/>
    </location>
</feature>
<evidence type="ECO:0000256" key="2">
    <source>
        <dbReference type="ARBA" id="ARBA00022692"/>
    </source>
</evidence>
<dbReference type="InterPro" id="IPR000620">
    <property type="entry name" value="EamA_dom"/>
</dbReference>
<dbReference type="PANTHER" id="PTHR22911">
    <property type="entry name" value="ACYL-MALONYL CONDENSING ENZYME-RELATED"/>
    <property type="match status" value="1"/>
</dbReference>
<evidence type="ECO:0000256" key="4">
    <source>
        <dbReference type="ARBA" id="ARBA00023136"/>
    </source>
</evidence>
<dbReference type="Pfam" id="PF00892">
    <property type="entry name" value="EamA"/>
    <property type="match status" value="2"/>
</dbReference>
<dbReference type="KEGG" id="psoj:PHYSODRAFT_488117"/>